<name>A0AC35FJR2_9BILA</name>
<accession>A0AC35FJR2</accession>
<protein>
    <submittedName>
        <fullName evidence="2">Uncharacterized protein</fullName>
    </submittedName>
</protein>
<evidence type="ECO:0000313" key="1">
    <source>
        <dbReference type="Proteomes" id="UP000887580"/>
    </source>
</evidence>
<proteinExistence type="predicted"/>
<sequence>DDSVNPLFASTHALNGDIKNYTRHAWFLEFYGNVTQFEDYIYDYEFSGPEVKDCYEYPKAQAIIDKIEKMGISDLDKWSRLCMKELKATFKTPSSTVFKRRGAKLSYLFEGEESREGMQNEDIKPKMCQSKTKTDIVLLIWVEM</sequence>
<dbReference type="WBParaSite" id="PS1159_v2.g18225.t1">
    <property type="protein sequence ID" value="PS1159_v2.g18225.t1"/>
    <property type="gene ID" value="PS1159_v2.g18225"/>
</dbReference>
<reference evidence="2" key="1">
    <citation type="submission" date="2022-11" db="UniProtKB">
        <authorList>
            <consortium name="WormBaseParasite"/>
        </authorList>
    </citation>
    <scope>IDENTIFICATION</scope>
</reference>
<evidence type="ECO:0000313" key="2">
    <source>
        <dbReference type="WBParaSite" id="PS1159_v2.g18225.t1"/>
    </source>
</evidence>
<organism evidence="1 2">
    <name type="scientific">Panagrolaimus sp. PS1159</name>
    <dbReference type="NCBI Taxonomy" id="55785"/>
    <lineage>
        <taxon>Eukaryota</taxon>
        <taxon>Metazoa</taxon>
        <taxon>Ecdysozoa</taxon>
        <taxon>Nematoda</taxon>
        <taxon>Chromadorea</taxon>
        <taxon>Rhabditida</taxon>
        <taxon>Tylenchina</taxon>
        <taxon>Panagrolaimomorpha</taxon>
        <taxon>Panagrolaimoidea</taxon>
        <taxon>Panagrolaimidae</taxon>
        <taxon>Panagrolaimus</taxon>
    </lineage>
</organism>
<dbReference type="Proteomes" id="UP000887580">
    <property type="component" value="Unplaced"/>
</dbReference>